<dbReference type="EMBL" id="AP021927">
    <property type="protein sequence ID" value="BBQ31370.1"/>
    <property type="molecule type" value="Genomic_DNA"/>
</dbReference>
<dbReference type="AlphaFoldDB" id="A0A6S4T876"/>
<reference evidence="1 2" key="1">
    <citation type="submission" date="2019-12" db="EMBL/GenBank/DDBJ databases">
        <title>complete genome sequences of Aeromonas caviae str. WP2-W18-ESBL-01 isolated from wastewater treatment plant effluent.</title>
        <authorList>
            <person name="Sekizuka T."/>
            <person name="Itokawa K."/>
            <person name="Yatsu K."/>
            <person name="Inamine Y."/>
            <person name="Kuroda M."/>
        </authorList>
    </citation>
    <scope>NUCLEOTIDE SEQUENCE [LARGE SCALE GENOMIC DNA]</scope>
    <source>
        <strain evidence="1 2">WP2-W18-ESBL-01</strain>
    </source>
</reference>
<organism evidence="1 2">
    <name type="scientific">Aeromonas caviae</name>
    <name type="common">Aeromonas punctata</name>
    <dbReference type="NCBI Taxonomy" id="648"/>
    <lineage>
        <taxon>Bacteria</taxon>
        <taxon>Pseudomonadati</taxon>
        <taxon>Pseudomonadota</taxon>
        <taxon>Gammaproteobacteria</taxon>
        <taxon>Aeromonadales</taxon>
        <taxon>Aeromonadaceae</taxon>
        <taxon>Aeromonas</taxon>
    </lineage>
</organism>
<protein>
    <submittedName>
        <fullName evidence="1">Uncharacterized protein</fullName>
    </submittedName>
</protein>
<gene>
    <name evidence="1" type="ORF">WP2W18E01_29520</name>
</gene>
<dbReference type="Proteomes" id="UP000515756">
    <property type="component" value="Chromosome"/>
</dbReference>
<sequence>MTVAGRFDGSFVTIALSWRCHQGRLQLGVDNLWSTPVVCKPE</sequence>
<accession>A0A6S4T876</accession>
<proteinExistence type="predicted"/>
<evidence type="ECO:0000313" key="1">
    <source>
        <dbReference type="EMBL" id="BBQ31370.1"/>
    </source>
</evidence>
<name>A0A6S4T876_AERCA</name>
<evidence type="ECO:0000313" key="2">
    <source>
        <dbReference type="Proteomes" id="UP000515756"/>
    </source>
</evidence>